<keyword evidence="3 6" id="KW-0808">Transferase</keyword>
<dbReference type="EMBL" id="BAABLN010000002">
    <property type="protein sequence ID" value="GAA4689721.1"/>
    <property type="molecule type" value="Genomic_DNA"/>
</dbReference>
<evidence type="ECO:0000256" key="4">
    <source>
        <dbReference type="ARBA" id="ARBA00022723"/>
    </source>
</evidence>
<evidence type="ECO:0000256" key="3">
    <source>
        <dbReference type="ARBA" id="ARBA00022679"/>
    </source>
</evidence>
<dbReference type="Gene3D" id="1.10.600.10">
    <property type="entry name" value="Farnesyl Diphosphate Synthase"/>
    <property type="match status" value="1"/>
</dbReference>
<comment type="similarity">
    <text evidence="2 6">Belongs to the FPP/GGPP synthase family.</text>
</comment>
<dbReference type="PANTHER" id="PTHR12001:SF85">
    <property type="entry name" value="SHORT CHAIN ISOPRENYL DIPHOSPHATE SYNTHASE"/>
    <property type="match status" value="1"/>
</dbReference>
<sequence length="370" mass="39877">MTETPESAAAAGAEDAQFSRALTDQLAEFFAVERQRVTQISPDAPRLVDSIERLTSGGKRLRARLCYWGWRAAGGGSPAPAIVHAAAALELFQSAALIHDDILDRSDTRRGQPSVHREFERVHTQQGWRDDAAHFGVGAAVLTGDLSLSFSEQLFAQACAQLPRDDERSARAIFDTMRTEVMVGQYLDVHAEVAPAPDDPEEQLARALAVLRYKSAKYSVEHPVRIGAALAGADERFVAHCSSFALPVGEAFQLRDDVLGVFGDPETTGKPAGDDIREGKRTALVALCARGASRAEIEWLDSALGRADLSEDDVERARTLMTDSGALGHTEVLIGELVATAEQQLATLPTNEVARAGLRALADAAVRRSR</sequence>
<dbReference type="Pfam" id="PF00348">
    <property type="entry name" value="polyprenyl_synt"/>
    <property type="match status" value="1"/>
</dbReference>
<dbReference type="CDD" id="cd00685">
    <property type="entry name" value="Trans_IPPS_HT"/>
    <property type="match status" value="1"/>
</dbReference>
<organism evidence="7 8">
    <name type="scientific">Kocuria gwangalliensis</name>
    <dbReference type="NCBI Taxonomy" id="501592"/>
    <lineage>
        <taxon>Bacteria</taxon>
        <taxon>Bacillati</taxon>
        <taxon>Actinomycetota</taxon>
        <taxon>Actinomycetes</taxon>
        <taxon>Micrococcales</taxon>
        <taxon>Micrococcaceae</taxon>
        <taxon>Kocuria</taxon>
    </lineage>
</organism>
<dbReference type="PROSITE" id="PS00444">
    <property type="entry name" value="POLYPRENYL_SYNTHASE_2"/>
    <property type="match status" value="1"/>
</dbReference>
<dbReference type="Proteomes" id="UP001501446">
    <property type="component" value="Unassembled WGS sequence"/>
</dbReference>
<reference evidence="8" key="1">
    <citation type="journal article" date="2019" name="Int. J. Syst. Evol. Microbiol.">
        <title>The Global Catalogue of Microorganisms (GCM) 10K type strain sequencing project: providing services to taxonomists for standard genome sequencing and annotation.</title>
        <authorList>
            <consortium name="The Broad Institute Genomics Platform"/>
            <consortium name="The Broad Institute Genome Sequencing Center for Infectious Disease"/>
            <person name="Wu L."/>
            <person name="Ma J."/>
        </authorList>
    </citation>
    <scope>NUCLEOTIDE SEQUENCE [LARGE SCALE GENOMIC DNA]</scope>
    <source>
        <strain evidence="8">JCM 18958</strain>
    </source>
</reference>
<evidence type="ECO:0000313" key="7">
    <source>
        <dbReference type="EMBL" id="GAA4689721.1"/>
    </source>
</evidence>
<keyword evidence="8" id="KW-1185">Reference proteome</keyword>
<keyword evidence="5" id="KW-0460">Magnesium</keyword>
<gene>
    <name evidence="7" type="ORF">GCM10025781_03180</name>
</gene>
<dbReference type="PANTHER" id="PTHR12001">
    <property type="entry name" value="GERANYLGERANYL PYROPHOSPHATE SYNTHASE"/>
    <property type="match status" value="1"/>
</dbReference>
<evidence type="ECO:0000256" key="1">
    <source>
        <dbReference type="ARBA" id="ARBA00001946"/>
    </source>
</evidence>
<name>A0ABP8WK42_9MICC</name>
<dbReference type="InterPro" id="IPR008949">
    <property type="entry name" value="Isoprenoid_synthase_dom_sf"/>
</dbReference>
<comment type="cofactor">
    <cofactor evidence="1">
        <name>Mg(2+)</name>
        <dbReference type="ChEBI" id="CHEBI:18420"/>
    </cofactor>
</comment>
<evidence type="ECO:0000256" key="6">
    <source>
        <dbReference type="RuleBase" id="RU004466"/>
    </source>
</evidence>
<keyword evidence="4" id="KW-0479">Metal-binding</keyword>
<dbReference type="InterPro" id="IPR000092">
    <property type="entry name" value="Polyprenyl_synt"/>
</dbReference>
<dbReference type="InterPro" id="IPR033749">
    <property type="entry name" value="Polyprenyl_synt_CS"/>
</dbReference>
<evidence type="ECO:0000256" key="5">
    <source>
        <dbReference type="ARBA" id="ARBA00022842"/>
    </source>
</evidence>
<accession>A0ABP8WK42</accession>
<dbReference type="SFLD" id="SFLDS00005">
    <property type="entry name" value="Isoprenoid_Synthase_Type_I"/>
    <property type="match status" value="1"/>
</dbReference>
<dbReference type="RefSeq" id="WP_345310343.1">
    <property type="nucleotide sequence ID" value="NZ_BAABLN010000002.1"/>
</dbReference>
<proteinExistence type="inferred from homology"/>
<dbReference type="SUPFAM" id="SSF48576">
    <property type="entry name" value="Terpenoid synthases"/>
    <property type="match status" value="1"/>
</dbReference>
<dbReference type="PROSITE" id="PS00723">
    <property type="entry name" value="POLYPRENYL_SYNTHASE_1"/>
    <property type="match status" value="1"/>
</dbReference>
<evidence type="ECO:0000313" key="8">
    <source>
        <dbReference type="Proteomes" id="UP001501446"/>
    </source>
</evidence>
<protein>
    <submittedName>
        <fullName evidence="7">Polyprenyl synthetase family protein</fullName>
    </submittedName>
</protein>
<comment type="caution">
    <text evidence="7">The sequence shown here is derived from an EMBL/GenBank/DDBJ whole genome shotgun (WGS) entry which is preliminary data.</text>
</comment>
<evidence type="ECO:0000256" key="2">
    <source>
        <dbReference type="ARBA" id="ARBA00006706"/>
    </source>
</evidence>